<dbReference type="HAMAP" id="MF_00812">
    <property type="entry name" value="Thiopur_methtran"/>
    <property type="match status" value="1"/>
</dbReference>
<evidence type="ECO:0000256" key="8">
    <source>
        <dbReference type="ARBA" id="ARBA00022691"/>
    </source>
</evidence>
<dbReference type="InterPro" id="IPR025835">
    <property type="entry name" value="Thiopurine_S-MeTrfase"/>
</dbReference>
<dbReference type="PIRSF" id="PIRSF023956">
    <property type="entry name" value="Thiopurine_S-methyltransferase"/>
    <property type="match status" value="1"/>
</dbReference>
<dbReference type="InterPro" id="IPR008854">
    <property type="entry name" value="TPMT"/>
</dbReference>
<organism evidence="10 11">
    <name type="scientific">Alkalimonas delamerensis</name>
    <dbReference type="NCBI Taxonomy" id="265981"/>
    <lineage>
        <taxon>Bacteria</taxon>
        <taxon>Pseudomonadati</taxon>
        <taxon>Pseudomonadota</taxon>
        <taxon>Gammaproteobacteria</taxon>
        <taxon>Alkalimonas</taxon>
    </lineage>
</organism>
<dbReference type="EMBL" id="JAUZVY010000002">
    <property type="protein sequence ID" value="MDP4528382.1"/>
    <property type="molecule type" value="Genomic_DNA"/>
</dbReference>
<dbReference type="Gene3D" id="3.40.50.150">
    <property type="entry name" value="Vaccinia Virus protein VP39"/>
    <property type="match status" value="1"/>
</dbReference>
<protein>
    <recommendedName>
        <fullName evidence="4 9">Thiopurine S-methyltransferase</fullName>
        <ecNumber evidence="4 9">2.1.1.67</ecNumber>
    </recommendedName>
    <alternativeName>
        <fullName evidence="9">Thiopurine methyltransferase</fullName>
    </alternativeName>
</protein>
<keyword evidence="11" id="KW-1185">Reference proteome</keyword>
<dbReference type="EC" id="2.1.1.67" evidence="4 9"/>
<feature type="binding site" evidence="9">
    <location>
        <position position="135"/>
    </location>
    <ligand>
        <name>S-adenosyl-L-methionine</name>
        <dbReference type="ChEBI" id="CHEBI:59789"/>
    </ligand>
</feature>
<dbReference type="RefSeq" id="WP_305944526.1">
    <property type="nucleotide sequence ID" value="NZ_JAUZVY010000002.1"/>
</dbReference>
<dbReference type="PROSITE" id="PS51585">
    <property type="entry name" value="SAM_MT_TPMT"/>
    <property type="match status" value="1"/>
</dbReference>
<keyword evidence="6 9" id="KW-0489">Methyltransferase</keyword>
<gene>
    <name evidence="9" type="primary">tpm</name>
    <name evidence="10" type="ORF">Q3O59_04980</name>
</gene>
<feature type="binding site" evidence="9">
    <location>
        <position position="78"/>
    </location>
    <ligand>
        <name>S-adenosyl-L-methionine</name>
        <dbReference type="ChEBI" id="CHEBI:59789"/>
    </ligand>
</feature>
<sequence>MAENALWALGPLKVEADFWQQSWQHPTPGFQLDAVHPLLPACWSRVCQPQHQQVLVPLCGKSPDLLWLTQQWPVLGVELVERPCREFFREHGLVVEQRRQSPFRVHQGDGIAILQGDFFQLTANWLNGPVVVYDRAALIALPPQMRQQYAEHLRQLLPAGSSLLLISLEYPPTEKQGPPFAITELEIRRLFSAADIALLAIRNLTGQGFARRSFATSYLIEKAWCIQF</sequence>
<evidence type="ECO:0000256" key="5">
    <source>
        <dbReference type="ARBA" id="ARBA00022490"/>
    </source>
</evidence>
<evidence type="ECO:0000256" key="9">
    <source>
        <dbReference type="HAMAP-Rule" id="MF_00812"/>
    </source>
</evidence>
<comment type="similarity">
    <text evidence="3 9">Belongs to the class I-like SAM-binding methyltransferase superfamily. TPMT family.</text>
</comment>
<evidence type="ECO:0000256" key="2">
    <source>
        <dbReference type="ARBA" id="ARBA00004496"/>
    </source>
</evidence>
<reference evidence="10 11" key="1">
    <citation type="submission" date="2023-08" db="EMBL/GenBank/DDBJ databases">
        <authorList>
            <person name="Joshi A."/>
            <person name="Thite S."/>
        </authorList>
    </citation>
    <scope>NUCLEOTIDE SEQUENCE [LARGE SCALE GENOMIC DNA]</scope>
    <source>
        <strain evidence="10 11">1E1</strain>
    </source>
</reference>
<keyword evidence="5 9" id="KW-0963">Cytoplasm</keyword>
<proteinExistence type="inferred from homology"/>
<dbReference type="PANTHER" id="PTHR10259">
    <property type="entry name" value="THIOPURINE S-METHYLTRANSFERASE"/>
    <property type="match status" value="1"/>
</dbReference>
<evidence type="ECO:0000256" key="3">
    <source>
        <dbReference type="ARBA" id="ARBA00008145"/>
    </source>
</evidence>
<evidence type="ECO:0000256" key="4">
    <source>
        <dbReference type="ARBA" id="ARBA00011905"/>
    </source>
</evidence>
<keyword evidence="8 9" id="KW-0949">S-adenosyl-L-methionine</keyword>
<evidence type="ECO:0000256" key="1">
    <source>
        <dbReference type="ARBA" id="ARBA00000903"/>
    </source>
</evidence>
<evidence type="ECO:0000313" key="11">
    <source>
        <dbReference type="Proteomes" id="UP001236258"/>
    </source>
</evidence>
<name>A0ABT9GN27_9GAMM</name>
<dbReference type="Pfam" id="PF05724">
    <property type="entry name" value="TPMT"/>
    <property type="match status" value="1"/>
</dbReference>
<feature type="binding site" evidence="9">
    <location>
        <position position="23"/>
    </location>
    <ligand>
        <name>S-adenosyl-L-methionine</name>
        <dbReference type="ChEBI" id="CHEBI:59789"/>
    </ligand>
</feature>
<dbReference type="InterPro" id="IPR029063">
    <property type="entry name" value="SAM-dependent_MTases_sf"/>
</dbReference>
<evidence type="ECO:0000256" key="6">
    <source>
        <dbReference type="ARBA" id="ARBA00022603"/>
    </source>
</evidence>
<comment type="caution">
    <text evidence="10">The sequence shown here is derived from an EMBL/GenBank/DDBJ whole genome shotgun (WGS) entry which is preliminary data.</text>
</comment>
<evidence type="ECO:0000313" key="10">
    <source>
        <dbReference type="EMBL" id="MDP4528382.1"/>
    </source>
</evidence>
<dbReference type="SUPFAM" id="SSF53335">
    <property type="entry name" value="S-adenosyl-L-methionine-dependent methyltransferases"/>
    <property type="match status" value="1"/>
</dbReference>
<accession>A0ABT9GN27</accession>
<feature type="binding site" evidence="9">
    <location>
        <position position="58"/>
    </location>
    <ligand>
        <name>S-adenosyl-L-methionine</name>
        <dbReference type="ChEBI" id="CHEBI:59789"/>
    </ligand>
</feature>
<comment type="subcellular location">
    <subcellularLocation>
        <location evidence="2 9">Cytoplasm</location>
    </subcellularLocation>
</comment>
<evidence type="ECO:0000256" key="7">
    <source>
        <dbReference type="ARBA" id="ARBA00022679"/>
    </source>
</evidence>
<dbReference type="Proteomes" id="UP001236258">
    <property type="component" value="Unassembled WGS sequence"/>
</dbReference>
<comment type="catalytic activity">
    <reaction evidence="1 9">
        <text>S-adenosyl-L-methionine + a thiopurine = S-adenosyl-L-homocysteine + a thiopurine S-methylether.</text>
        <dbReference type="EC" id="2.1.1.67"/>
    </reaction>
</comment>
<dbReference type="PANTHER" id="PTHR10259:SF11">
    <property type="entry name" value="THIOPURINE S-METHYLTRANSFERASE"/>
    <property type="match status" value="1"/>
</dbReference>
<keyword evidence="7 9" id="KW-0808">Transferase</keyword>